<keyword evidence="1" id="KW-0732">Signal</keyword>
<evidence type="ECO:0000256" key="1">
    <source>
        <dbReference type="SAM" id="SignalP"/>
    </source>
</evidence>
<name>A0A177WCV1_BATDL</name>
<dbReference type="EMBL" id="DS022301">
    <property type="protein sequence ID" value="OAJ37938.1"/>
    <property type="molecule type" value="Genomic_DNA"/>
</dbReference>
<feature type="chain" id="PRO_5008077524" evidence="1">
    <location>
        <begin position="20"/>
        <end position="99"/>
    </location>
</feature>
<proteinExistence type="predicted"/>
<organism evidence="2 3">
    <name type="scientific">Batrachochytrium dendrobatidis (strain JEL423)</name>
    <dbReference type="NCBI Taxonomy" id="403673"/>
    <lineage>
        <taxon>Eukaryota</taxon>
        <taxon>Fungi</taxon>
        <taxon>Fungi incertae sedis</taxon>
        <taxon>Chytridiomycota</taxon>
        <taxon>Chytridiomycota incertae sedis</taxon>
        <taxon>Chytridiomycetes</taxon>
        <taxon>Rhizophydiales</taxon>
        <taxon>Rhizophydiales incertae sedis</taxon>
        <taxon>Batrachochytrium</taxon>
    </lineage>
</organism>
<feature type="signal peptide" evidence="1">
    <location>
        <begin position="1"/>
        <end position="19"/>
    </location>
</feature>
<gene>
    <name evidence="2" type="ORF">BDEG_21909</name>
</gene>
<dbReference type="Proteomes" id="UP000077115">
    <property type="component" value="Unassembled WGS sequence"/>
</dbReference>
<evidence type="ECO:0000313" key="2">
    <source>
        <dbReference type="EMBL" id="OAJ37938.1"/>
    </source>
</evidence>
<protein>
    <submittedName>
        <fullName evidence="2">Uncharacterized protein</fullName>
    </submittedName>
</protein>
<accession>A0A177WCV1</accession>
<dbReference type="AlphaFoldDB" id="A0A177WCV1"/>
<reference evidence="2 3" key="1">
    <citation type="submission" date="2006-10" db="EMBL/GenBank/DDBJ databases">
        <title>The Genome Sequence of Batrachochytrium dendrobatidis JEL423.</title>
        <authorList>
            <consortium name="The Broad Institute Genome Sequencing Platform"/>
            <person name="Birren B."/>
            <person name="Lander E."/>
            <person name="Galagan J."/>
            <person name="Cuomo C."/>
            <person name="Devon K."/>
            <person name="Jaffe D."/>
            <person name="Butler J."/>
            <person name="Alvarez P."/>
            <person name="Gnerre S."/>
            <person name="Grabherr M."/>
            <person name="Kleber M."/>
            <person name="Mauceli E."/>
            <person name="Brockman W."/>
            <person name="Young S."/>
            <person name="LaButti K."/>
            <person name="Sykes S."/>
            <person name="DeCaprio D."/>
            <person name="Crawford M."/>
            <person name="Koehrsen M."/>
            <person name="Engels R."/>
            <person name="Montgomery P."/>
            <person name="Pearson M."/>
            <person name="Howarth C."/>
            <person name="Larson L."/>
            <person name="White J."/>
            <person name="O'Leary S."/>
            <person name="Kodira C."/>
            <person name="Zeng Q."/>
            <person name="Yandava C."/>
            <person name="Alvarado L."/>
            <person name="Longcore J."/>
            <person name="James T."/>
        </authorList>
    </citation>
    <scope>NUCLEOTIDE SEQUENCE [LARGE SCALE GENOMIC DNA]</scope>
    <source>
        <strain evidence="2 3">JEL423</strain>
    </source>
</reference>
<sequence>MQFTSAVIVATSAIVAVNAAAVPASDSAGLQKRSADTVASPMVDGSDLNKRSFESNFDAPHLERRSYGFGGFGATHFWPSWTSSMWPSWRSSSWSSWNY</sequence>
<dbReference type="VEuPathDB" id="FungiDB:BDEG_21909"/>
<evidence type="ECO:0000313" key="3">
    <source>
        <dbReference type="Proteomes" id="UP000077115"/>
    </source>
</evidence>
<reference evidence="2 3" key="2">
    <citation type="submission" date="2016-05" db="EMBL/GenBank/DDBJ databases">
        <title>Lineage-specific infection strategies underlie the spectrum of fungal disease in amphibians.</title>
        <authorList>
            <person name="Cuomo C.A."/>
            <person name="Farrer R.A."/>
            <person name="James T."/>
            <person name="Longcore J."/>
            <person name="Birren B."/>
        </authorList>
    </citation>
    <scope>NUCLEOTIDE SEQUENCE [LARGE SCALE GENOMIC DNA]</scope>
    <source>
        <strain evidence="2 3">JEL423</strain>
    </source>
</reference>